<proteinExistence type="predicted"/>
<evidence type="ECO:0000313" key="2">
    <source>
        <dbReference type="Proteomes" id="UP000051036"/>
    </source>
</evidence>
<evidence type="ECO:0000313" key="1">
    <source>
        <dbReference type="EMBL" id="KRL89622.1"/>
    </source>
</evidence>
<reference evidence="1 2" key="1">
    <citation type="journal article" date="2015" name="Genome Announc.">
        <title>Expanding the biotechnology potential of lactobacilli through comparative genomics of 213 strains and associated genera.</title>
        <authorList>
            <person name="Sun Z."/>
            <person name="Harris H.M."/>
            <person name="McCann A."/>
            <person name="Guo C."/>
            <person name="Argimon S."/>
            <person name="Zhang W."/>
            <person name="Yang X."/>
            <person name="Jeffery I.B."/>
            <person name="Cooney J.C."/>
            <person name="Kagawa T.F."/>
            <person name="Liu W."/>
            <person name="Song Y."/>
            <person name="Salvetti E."/>
            <person name="Wrobel A."/>
            <person name="Rasinkangas P."/>
            <person name="Parkhill J."/>
            <person name="Rea M.C."/>
            <person name="O'Sullivan O."/>
            <person name="Ritari J."/>
            <person name="Douillard F.P."/>
            <person name="Paul Ross R."/>
            <person name="Yang R."/>
            <person name="Briner A.E."/>
            <person name="Felis G.E."/>
            <person name="de Vos W.M."/>
            <person name="Barrangou R."/>
            <person name="Klaenhammer T.R."/>
            <person name="Caufield P.W."/>
            <person name="Cui Y."/>
            <person name="Zhang H."/>
            <person name="O'Toole P.W."/>
        </authorList>
    </citation>
    <scope>NUCLEOTIDE SEQUENCE [LARGE SCALE GENOMIC DNA]</scope>
    <source>
        <strain evidence="1 2">DSM 16043</strain>
    </source>
</reference>
<dbReference type="PATRIC" id="fig|1423763.3.peg.730"/>
<evidence type="ECO:0008006" key="3">
    <source>
        <dbReference type="Google" id="ProtNLM"/>
    </source>
</evidence>
<dbReference type="STRING" id="1423763.FC46_GL000725"/>
<dbReference type="EMBL" id="AZFM01000020">
    <property type="protein sequence ID" value="KRL89622.1"/>
    <property type="molecule type" value="Genomic_DNA"/>
</dbReference>
<dbReference type="RefSeq" id="WP_057799033.1">
    <property type="nucleotide sequence ID" value="NZ_AZFM01000020.1"/>
</dbReference>
<keyword evidence="2" id="KW-1185">Reference proteome</keyword>
<name>A0A0R1U8I1_9LACO</name>
<accession>A0A0R1U8I1</accession>
<comment type="caution">
    <text evidence="1">The sequence shown here is derived from an EMBL/GenBank/DDBJ whole genome shotgun (WGS) entry which is preliminary data.</text>
</comment>
<gene>
    <name evidence="1" type="ORF">FC46_GL000725</name>
</gene>
<sequence length="196" mass="22672">MANKSILQDLLKKNNYVISRGQLTKENFSGQQIKQYLKNNNLVLIDKVIYGSPNHLEDSFYAIQLRLKRGIISLNSALYLYGLSDRVPDKIDLTFPRGYKNSSLKEQVVAHQQTTKTYSLGIETIKTPQKNKVRTYSLDRTMAEILRPQNHIDPEIIGNAFKQYITKPNKNIAKLMYFAKIFKTTKKVQNYIEVLL</sequence>
<dbReference type="AlphaFoldDB" id="A0A0R1U8I1"/>
<dbReference type="OrthoDB" id="9801429at2"/>
<dbReference type="Proteomes" id="UP000051036">
    <property type="component" value="Unassembled WGS sequence"/>
</dbReference>
<protein>
    <recommendedName>
        <fullName evidence="3">Abortive infection protein AbiGI</fullName>
    </recommendedName>
</protein>
<organism evidence="1 2">
    <name type="scientific">Lactobacillus kalixensis DSM 16043</name>
    <dbReference type="NCBI Taxonomy" id="1423763"/>
    <lineage>
        <taxon>Bacteria</taxon>
        <taxon>Bacillati</taxon>
        <taxon>Bacillota</taxon>
        <taxon>Bacilli</taxon>
        <taxon>Lactobacillales</taxon>
        <taxon>Lactobacillaceae</taxon>
        <taxon>Lactobacillus</taxon>
    </lineage>
</organism>